<proteinExistence type="predicted"/>
<feature type="region of interest" description="Disordered" evidence="1">
    <location>
        <begin position="10"/>
        <end position="36"/>
    </location>
</feature>
<accession>A0A8J2T151</accession>
<dbReference type="EMBL" id="CAKKNE010000005">
    <property type="protein sequence ID" value="CAH0378311.1"/>
    <property type="molecule type" value="Genomic_DNA"/>
</dbReference>
<gene>
    <name evidence="3" type="ORF">PECAL_5P28220</name>
</gene>
<dbReference type="Pfam" id="PF11204">
    <property type="entry name" value="DUF2985"/>
    <property type="match status" value="1"/>
</dbReference>
<evidence type="ECO:0000313" key="4">
    <source>
        <dbReference type="Proteomes" id="UP000789595"/>
    </source>
</evidence>
<evidence type="ECO:0000256" key="2">
    <source>
        <dbReference type="SAM" id="Phobius"/>
    </source>
</evidence>
<dbReference type="Proteomes" id="UP000789595">
    <property type="component" value="Unassembled WGS sequence"/>
</dbReference>
<reference evidence="3" key="1">
    <citation type="submission" date="2021-11" db="EMBL/GenBank/DDBJ databases">
        <authorList>
            <consortium name="Genoscope - CEA"/>
            <person name="William W."/>
        </authorList>
    </citation>
    <scope>NUCLEOTIDE SEQUENCE</scope>
</reference>
<organism evidence="3 4">
    <name type="scientific">Pelagomonas calceolata</name>
    <dbReference type="NCBI Taxonomy" id="35677"/>
    <lineage>
        <taxon>Eukaryota</taxon>
        <taxon>Sar</taxon>
        <taxon>Stramenopiles</taxon>
        <taxon>Ochrophyta</taxon>
        <taxon>Pelagophyceae</taxon>
        <taxon>Pelagomonadales</taxon>
        <taxon>Pelagomonadaceae</taxon>
        <taxon>Pelagomonas</taxon>
    </lineage>
</organism>
<keyword evidence="2" id="KW-1133">Transmembrane helix</keyword>
<dbReference type="OrthoDB" id="47478at2759"/>
<protein>
    <submittedName>
        <fullName evidence="3">Uncharacterized protein</fullName>
    </submittedName>
</protein>
<dbReference type="AlphaFoldDB" id="A0A8J2T151"/>
<comment type="caution">
    <text evidence="3">The sequence shown here is derived from an EMBL/GenBank/DDBJ whole genome shotgun (WGS) entry which is preliminary data.</text>
</comment>
<evidence type="ECO:0000256" key="1">
    <source>
        <dbReference type="SAM" id="MobiDB-lite"/>
    </source>
</evidence>
<name>A0A8J2T151_9STRA</name>
<keyword evidence="2" id="KW-0812">Transmembrane</keyword>
<sequence length="273" mass="30373">MISTLELTKAASQKEGSHYGATKGSDATEGPPPDATHSERFRDNLFAFLDGPCMFKVNIANIIIIIVNGAFFFCLLVGMQTMCTPLLNCQPRNWWLNWSIQLLNVNFTFGALVALPWRLANSWHLWGLACPGRANDDGLDLYGRETEEIWFHIPKNHRRGINAIFLGNAVSQFVNHAMRCVYHTYATSNEMPGQVLVNVFFILAFVLAGWGAVYLARREAALRKAQPGRWADPLGDAIKAARAWCRERCGGDADAAEKEPLVENRSSSRGDDA</sequence>
<keyword evidence="2" id="KW-0472">Membrane</keyword>
<dbReference type="InterPro" id="IPR021369">
    <property type="entry name" value="DUF2985"/>
</dbReference>
<feature type="transmembrane region" description="Helical" evidence="2">
    <location>
        <begin position="59"/>
        <end position="83"/>
    </location>
</feature>
<feature type="transmembrane region" description="Helical" evidence="2">
    <location>
        <begin position="195"/>
        <end position="216"/>
    </location>
</feature>
<feature type="transmembrane region" description="Helical" evidence="2">
    <location>
        <begin position="95"/>
        <end position="117"/>
    </location>
</feature>
<evidence type="ECO:0000313" key="3">
    <source>
        <dbReference type="EMBL" id="CAH0378311.1"/>
    </source>
</evidence>
<keyword evidence="4" id="KW-1185">Reference proteome</keyword>